<dbReference type="EMBL" id="FQXJ01000029">
    <property type="protein sequence ID" value="SHI91624.1"/>
    <property type="molecule type" value="Genomic_DNA"/>
</dbReference>
<proteinExistence type="predicted"/>
<keyword evidence="2" id="KW-1185">Reference proteome</keyword>
<protein>
    <submittedName>
        <fullName evidence="1">Bifunctional non-homologous end joining protein LigD</fullName>
    </submittedName>
</protein>
<accession>A0A1M6F1K8</accession>
<sequence>MPKLLNKRSKSVSVSVEGKTLSLSNLDKVYFPEPEITKGELIHYYMETAPLIYLI</sequence>
<reference evidence="2" key="1">
    <citation type="submission" date="2016-11" db="EMBL/GenBank/DDBJ databases">
        <authorList>
            <person name="Varghese N."/>
            <person name="Submissions S."/>
        </authorList>
    </citation>
    <scope>NUCLEOTIDE SEQUENCE [LARGE SCALE GENOMIC DNA]</scope>
    <source>
        <strain evidence="2">DSM 15449</strain>
    </source>
</reference>
<dbReference type="STRING" id="1121420.SAMN02746098_04857"/>
<evidence type="ECO:0000313" key="1">
    <source>
        <dbReference type="EMBL" id="SHI91624.1"/>
    </source>
</evidence>
<evidence type="ECO:0000313" key="2">
    <source>
        <dbReference type="Proteomes" id="UP000183954"/>
    </source>
</evidence>
<name>A0A1M6F1K8_9FIRM</name>
<organism evidence="1 2">
    <name type="scientific">Desulfosporosinus lacus DSM 15449</name>
    <dbReference type="NCBI Taxonomy" id="1121420"/>
    <lineage>
        <taxon>Bacteria</taxon>
        <taxon>Bacillati</taxon>
        <taxon>Bacillota</taxon>
        <taxon>Clostridia</taxon>
        <taxon>Eubacteriales</taxon>
        <taxon>Desulfitobacteriaceae</taxon>
        <taxon>Desulfosporosinus</taxon>
    </lineage>
</organism>
<gene>
    <name evidence="1" type="ORF">SAMN02746098_04857</name>
</gene>
<dbReference type="Proteomes" id="UP000183954">
    <property type="component" value="Unassembled WGS sequence"/>
</dbReference>
<dbReference type="AlphaFoldDB" id="A0A1M6F1K8"/>